<organism evidence="2 3">
    <name type="scientific">Gordonia cholesterolivorans</name>
    <dbReference type="NCBI Taxonomy" id="559625"/>
    <lineage>
        <taxon>Bacteria</taxon>
        <taxon>Bacillati</taxon>
        <taxon>Actinomycetota</taxon>
        <taxon>Actinomycetes</taxon>
        <taxon>Mycobacteriales</taxon>
        <taxon>Gordoniaceae</taxon>
        <taxon>Gordonia</taxon>
    </lineage>
</organism>
<feature type="compositionally biased region" description="Polar residues" evidence="1">
    <location>
        <begin position="1"/>
        <end position="16"/>
    </location>
</feature>
<dbReference type="Proteomes" id="UP001501170">
    <property type="component" value="Unassembled WGS sequence"/>
</dbReference>
<dbReference type="EMBL" id="BAAARB010000003">
    <property type="protein sequence ID" value="GAA2371331.1"/>
    <property type="molecule type" value="Genomic_DNA"/>
</dbReference>
<reference evidence="2 3" key="1">
    <citation type="journal article" date="2019" name="Int. J. Syst. Evol. Microbiol.">
        <title>The Global Catalogue of Microorganisms (GCM) 10K type strain sequencing project: providing services to taxonomists for standard genome sequencing and annotation.</title>
        <authorList>
            <consortium name="The Broad Institute Genomics Platform"/>
            <consortium name="The Broad Institute Genome Sequencing Center for Infectious Disease"/>
            <person name="Wu L."/>
            <person name="Ma J."/>
        </authorList>
    </citation>
    <scope>NUCLEOTIDE SEQUENCE [LARGE SCALE GENOMIC DNA]</scope>
    <source>
        <strain evidence="2 3">JCM 16227</strain>
    </source>
</reference>
<feature type="region of interest" description="Disordered" evidence="1">
    <location>
        <begin position="1"/>
        <end position="25"/>
    </location>
</feature>
<evidence type="ECO:0000313" key="3">
    <source>
        <dbReference type="Proteomes" id="UP001501170"/>
    </source>
</evidence>
<proteinExistence type="predicted"/>
<gene>
    <name evidence="2" type="ORF">GCM10009855_08300</name>
</gene>
<name>A0ABN3H7A2_9ACTN</name>
<evidence type="ECO:0000256" key="1">
    <source>
        <dbReference type="SAM" id="MobiDB-lite"/>
    </source>
</evidence>
<accession>A0ABN3H7A2</accession>
<keyword evidence="3" id="KW-1185">Reference proteome</keyword>
<comment type="caution">
    <text evidence="2">The sequence shown here is derived from an EMBL/GenBank/DDBJ whole genome shotgun (WGS) entry which is preliminary data.</text>
</comment>
<evidence type="ECO:0000313" key="2">
    <source>
        <dbReference type="EMBL" id="GAA2371331.1"/>
    </source>
</evidence>
<sequence>MISSTGSRGDTYSAASRSKDGSGSAFRSSLSLLFRGNSSITTTAAGTMYEGSDPAACAATDSPVTSAGATT</sequence>
<protein>
    <submittedName>
        <fullName evidence="2">Uncharacterized protein</fullName>
    </submittedName>
</protein>